<dbReference type="Pfam" id="PF02636">
    <property type="entry name" value="Methyltransf_28"/>
    <property type="match status" value="1"/>
</dbReference>
<evidence type="ECO:0000313" key="3">
    <source>
        <dbReference type="EMBL" id="MCF2529328.1"/>
    </source>
</evidence>
<dbReference type="Proteomes" id="UP001165378">
    <property type="component" value="Unassembled WGS sequence"/>
</dbReference>
<evidence type="ECO:0000256" key="1">
    <source>
        <dbReference type="ARBA" id="ARBA00022603"/>
    </source>
</evidence>
<dbReference type="PANTHER" id="PTHR12049:SF7">
    <property type="entry name" value="PROTEIN ARGININE METHYLTRANSFERASE NDUFAF7, MITOCHONDRIAL"/>
    <property type="match status" value="1"/>
</dbReference>
<proteinExistence type="predicted"/>
<reference evidence="3" key="1">
    <citation type="submission" date="2022-01" db="EMBL/GenBank/DDBJ databases">
        <title>Genome-Based Taxonomic Classification of the Phylum Actinobacteria.</title>
        <authorList>
            <person name="Gao Y."/>
        </authorList>
    </citation>
    <scope>NUCLEOTIDE SEQUENCE</scope>
    <source>
        <strain evidence="3">KLBMP 8922</strain>
    </source>
</reference>
<gene>
    <name evidence="3" type="ORF">LZ495_19205</name>
</gene>
<evidence type="ECO:0000313" key="4">
    <source>
        <dbReference type="Proteomes" id="UP001165378"/>
    </source>
</evidence>
<dbReference type="GO" id="GO:0032259">
    <property type="term" value="P:methylation"/>
    <property type="evidence" value="ECO:0007669"/>
    <property type="project" value="UniProtKB-KW"/>
</dbReference>
<comment type="caution">
    <text evidence="3">The sequence shown here is derived from an EMBL/GenBank/DDBJ whole genome shotgun (WGS) entry which is preliminary data.</text>
</comment>
<sequence>MNTWSSWRDATHRALYGTGGFYLRPEGPAGHFRTSVHASPLFAGALARLARAAGLRTVVDMGAGRGELLVALRRADPALELHGVDVAARPEALPPSIGWSAEIPAGRAALLVANEWLDNVPVDVVEVDADGVTRIVEVESGTGRERLGPEASGADAAWLDRWWPVKGAEPGTRAEIGAPRDAAWAAAVESLDGGLAVAIDYGHERATRPPQGTLTGYRQGRMVAPVPDGTCDVTSHVAVDAIAAAAEAAGAAGTLHLTQRQALHALGVRGTRPPYELARSDPRGYLSALRDAGEAGELTARGGLGDFRWLVQGAGTPVPTPLAALARA</sequence>
<protein>
    <submittedName>
        <fullName evidence="3">SAM-dependent methyltransferase</fullName>
    </submittedName>
</protein>
<dbReference type="PANTHER" id="PTHR12049">
    <property type="entry name" value="PROTEIN ARGININE METHYLTRANSFERASE NDUFAF7, MITOCHONDRIAL"/>
    <property type="match status" value="1"/>
</dbReference>
<keyword evidence="2" id="KW-0808">Transferase</keyword>
<keyword evidence="4" id="KW-1185">Reference proteome</keyword>
<name>A0AA41Q0I4_9ACTN</name>
<organism evidence="3 4">
    <name type="scientific">Yinghuangia soli</name>
    <dbReference type="NCBI Taxonomy" id="2908204"/>
    <lineage>
        <taxon>Bacteria</taxon>
        <taxon>Bacillati</taxon>
        <taxon>Actinomycetota</taxon>
        <taxon>Actinomycetes</taxon>
        <taxon>Kitasatosporales</taxon>
        <taxon>Streptomycetaceae</taxon>
        <taxon>Yinghuangia</taxon>
    </lineage>
</organism>
<dbReference type="GO" id="GO:0035243">
    <property type="term" value="F:protein-arginine omega-N symmetric methyltransferase activity"/>
    <property type="evidence" value="ECO:0007669"/>
    <property type="project" value="TreeGrafter"/>
</dbReference>
<dbReference type="AlphaFoldDB" id="A0AA41Q0I4"/>
<keyword evidence="1 3" id="KW-0489">Methyltransferase</keyword>
<dbReference type="InterPro" id="IPR029063">
    <property type="entry name" value="SAM-dependent_MTases_sf"/>
</dbReference>
<dbReference type="InterPro" id="IPR038375">
    <property type="entry name" value="NDUFAF7_sf"/>
</dbReference>
<dbReference type="RefSeq" id="WP_235053563.1">
    <property type="nucleotide sequence ID" value="NZ_JAKFHA010000010.1"/>
</dbReference>
<accession>A0AA41Q0I4</accession>
<dbReference type="InterPro" id="IPR003788">
    <property type="entry name" value="NDUFAF7"/>
</dbReference>
<dbReference type="Gene3D" id="3.40.50.12710">
    <property type="match status" value="1"/>
</dbReference>
<dbReference type="SUPFAM" id="SSF53335">
    <property type="entry name" value="S-adenosyl-L-methionine-dependent methyltransferases"/>
    <property type="match status" value="1"/>
</dbReference>
<evidence type="ECO:0000256" key="2">
    <source>
        <dbReference type="ARBA" id="ARBA00022679"/>
    </source>
</evidence>
<dbReference type="EMBL" id="JAKFHA010000010">
    <property type="protein sequence ID" value="MCF2529328.1"/>
    <property type="molecule type" value="Genomic_DNA"/>
</dbReference>